<dbReference type="InterPro" id="IPR042171">
    <property type="entry name" value="Acyl-CoA_hotdog"/>
</dbReference>
<dbReference type="Pfam" id="PF00027">
    <property type="entry name" value="cNMP_binding"/>
    <property type="match status" value="1"/>
</dbReference>
<dbReference type="CDD" id="cd00038">
    <property type="entry name" value="CAP_ED"/>
    <property type="match status" value="1"/>
</dbReference>
<reference evidence="4" key="2">
    <citation type="submission" date="2023-05" db="EMBL/GenBank/DDBJ databases">
        <authorList>
            <person name="Schelkunov M.I."/>
        </authorList>
    </citation>
    <scope>NUCLEOTIDE SEQUENCE</scope>
    <source>
        <strain evidence="4">Hsosn_3</strain>
        <tissue evidence="4">Leaf</tissue>
    </source>
</reference>
<dbReference type="SUPFAM" id="SSF51206">
    <property type="entry name" value="cAMP-binding domain-like"/>
    <property type="match status" value="1"/>
</dbReference>
<dbReference type="EMBL" id="JAUIZM010000007">
    <property type="protein sequence ID" value="KAK1373906.1"/>
    <property type="molecule type" value="Genomic_DNA"/>
</dbReference>
<dbReference type="GO" id="GO:0006637">
    <property type="term" value="P:acyl-CoA metabolic process"/>
    <property type="evidence" value="ECO:0007669"/>
    <property type="project" value="InterPro"/>
</dbReference>
<evidence type="ECO:0000313" key="4">
    <source>
        <dbReference type="EMBL" id="KAK1373906.1"/>
    </source>
</evidence>
<evidence type="ECO:0000259" key="3">
    <source>
        <dbReference type="PROSITE" id="PS50042"/>
    </source>
</evidence>
<dbReference type="GO" id="GO:0047617">
    <property type="term" value="F:fatty acyl-CoA hydrolase activity"/>
    <property type="evidence" value="ECO:0007669"/>
    <property type="project" value="InterPro"/>
</dbReference>
<dbReference type="InterPro" id="IPR029069">
    <property type="entry name" value="HotDog_dom_sf"/>
</dbReference>
<proteinExistence type="inferred from homology"/>
<evidence type="ECO:0000256" key="2">
    <source>
        <dbReference type="ARBA" id="ARBA00022801"/>
    </source>
</evidence>
<keyword evidence="5" id="KW-1185">Reference proteome</keyword>
<dbReference type="Pfam" id="PF13622">
    <property type="entry name" value="4HBT_3"/>
    <property type="match status" value="1"/>
</dbReference>
<dbReference type="AlphaFoldDB" id="A0AAD8MHT3"/>
<dbReference type="FunFam" id="2.40.160.210:FF:000003">
    <property type="entry name" value="Acyl-CoA thioesterase II"/>
    <property type="match status" value="1"/>
</dbReference>
<dbReference type="InterPro" id="IPR014710">
    <property type="entry name" value="RmlC-like_jellyroll"/>
</dbReference>
<dbReference type="Gene3D" id="2.60.120.10">
    <property type="entry name" value="Jelly Rolls"/>
    <property type="match status" value="1"/>
</dbReference>
<protein>
    <submittedName>
        <fullName evidence="4">Cyclic nucleotide-binding domain-containing protein</fullName>
    </submittedName>
</protein>
<keyword evidence="2" id="KW-0378">Hydrolase</keyword>
<accession>A0AAD8MHT3</accession>
<dbReference type="Gene3D" id="2.40.160.210">
    <property type="entry name" value="Acyl-CoA thioesterase, double hotdog domain"/>
    <property type="match status" value="1"/>
</dbReference>
<dbReference type="SUPFAM" id="SSF54637">
    <property type="entry name" value="Thioesterase/thiol ester dehydrase-isomerase"/>
    <property type="match status" value="2"/>
</dbReference>
<dbReference type="GO" id="GO:0009062">
    <property type="term" value="P:fatty acid catabolic process"/>
    <property type="evidence" value="ECO:0007669"/>
    <property type="project" value="TreeGrafter"/>
</dbReference>
<dbReference type="InterPro" id="IPR003703">
    <property type="entry name" value="Acyl_CoA_thio"/>
</dbReference>
<reference evidence="4" key="1">
    <citation type="submission" date="2023-02" db="EMBL/GenBank/DDBJ databases">
        <title>Genome of toxic invasive species Heracleum sosnowskyi carries increased number of genes despite the absence of recent whole-genome duplications.</title>
        <authorList>
            <person name="Schelkunov M."/>
            <person name="Shtratnikova V."/>
            <person name="Makarenko M."/>
            <person name="Klepikova A."/>
            <person name="Omelchenko D."/>
            <person name="Novikova G."/>
            <person name="Obukhova E."/>
            <person name="Bogdanov V."/>
            <person name="Penin A."/>
            <person name="Logacheva M."/>
        </authorList>
    </citation>
    <scope>NUCLEOTIDE SEQUENCE</scope>
    <source>
        <strain evidence="4">Hsosn_3</strain>
        <tissue evidence="4">Leaf</tissue>
    </source>
</reference>
<dbReference type="GO" id="GO:0005782">
    <property type="term" value="C:peroxisomal matrix"/>
    <property type="evidence" value="ECO:0007669"/>
    <property type="project" value="UniProtKB-SubCell"/>
</dbReference>
<dbReference type="PROSITE" id="PS50042">
    <property type="entry name" value="CNMP_BINDING_3"/>
    <property type="match status" value="1"/>
</dbReference>
<dbReference type="PANTHER" id="PTHR11066">
    <property type="entry name" value="ACYL-COA THIOESTERASE"/>
    <property type="match status" value="1"/>
</dbReference>
<organism evidence="4 5">
    <name type="scientific">Heracleum sosnowskyi</name>
    <dbReference type="NCBI Taxonomy" id="360622"/>
    <lineage>
        <taxon>Eukaryota</taxon>
        <taxon>Viridiplantae</taxon>
        <taxon>Streptophyta</taxon>
        <taxon>Embryophyta</taxon>
        <taxon>Tracheophyta</taxon>
        <taxon>Spermatophyta</taxon>
        <taxon>Magnoliopsida</taxon>
        <taxon>eudicotyledons</taxon>
        <taxon>Gunneridae</taxon>
        <taxon>Pentapetalae</taxon>
        <taxon>asterids</taxon>
        <taxon>campanulids</taxon>
        <taxon>Apiales</taxon>
        <taxon>Apiaceae</taxon>
        <taxon>Apioideae</taxon>
        <taxon>apioid superclade</taxon>
        <taxon>Tordylieae</taxon>
        <taxon>Tordyliinae</taxon>
        <taxon>Heracleum</taxon>
    </lineage>
</organism>
<dbReference type="Proteomes" id="UP001237642">
    <property type="component" value="Unassembled WGS sequence"/>
</dbReference>
<dbReference type="CDD" id="cd03444">
    <property type="entry name" value="Thioesterase_II_repeat1"/>
    <property type="match status" value="1"/>
</dbReference>
<dbReference type="InterPro" id="IPR049449">
    <property type="entry name" value="TesB_ACOT8-like_N"/>
</dbReference>
<dbReference type="InterPro" id="IPR049450">
    <property type="entry name" value="ACOT8-like_C"/>
</dbReference>
<name>A0AAD8MHT3_9APIA</name>
<evidence type="ECO:0000256" key="1">
    <source>
        <dbReference type="ARBA" id="ARBA00006538"/>
    </source>
</evidence>
<gene>
    <name evidence="4" type="ORF">POM88_030099</name>
</gene>
<dbReference type="InterPro" id="IPR000595">
    <property type="entry name" value="cNMP-bd_dom"/>
</dbReference>
<dbReference type="PANTHER" id="PTHR11066:SF34">
    <property type="entry name" value="ACYL-COENZYME A THIOESTERASE 8"/>
    <property type="match status" value="1"/>
</dbReference>
<comment type="similarity">
    <text evidence="1">Belongs to the C/M/P thioester hydrolase family.</text>
</comment>
<evidence type="ECO:0000313" key="5">
    <source>
        <dbReference type="Proteomes" id="UP001237642"/>
    </source>
</evidence>
<dbReference type="InterPro" id="IPR018490">
    <property type="entry name" value="cNMP-bd_dom_sf"/>
</dbReference>
<sequence>MDTESGRGDYIVRQGDAVDGTYFIWEGEAEVSSVHDEDESRPEFRLKKYDYFGQGVESSVQHADVVALTKLVCLVLPHEHSKLLQPNSIWNADHSSEACSLVEQILHLKPLDVNSFQGITLPDAPQFGKVFGGQFIGQALAAACKTVDCLKIVHSLHAYFLRAGDNEIPVIYHVDRVRDGKSYATRRVDAMQKGNVLFSLLASFQKEDEGYDHQFAVMPFVPDPETLLSMEQLRERRLTDPRLSRTYRNKVAIRKFIPYPIDIRFCEPSTATNQTKSPPSLRYWFRARGKVSDDQALHRCIAAYTSDLVFFSIVLNPHRTKGLILVPVSLDHTMWFHRPFRADDWTLVVVETPAAYKSRGFVFAQMFNRRGELVATIAQEGIIREKRTPEDAVVSKL</sequence>
<dbReference type="Pfam" id="PF20789">
    <property type="entry name" value="4HBT_3C"/>
    <property type="match status" value="1"/>
</dbReference>
<feature type="domain" description="Cyclic nucleotide-binding" evidence="3">
    <location>
        <begin position="1"/>
        <end position="54"/>
    </location>
</feature>
<comment type="caution">
    <text evidence="4">The sequence shown here is derived from an EMBL/GenBank/DDBJ whole genome shotgun (WGS) entry which is preliminary data.</text>
</comment>
<dbReference type="CDD" id="cd03445">
    <property type="entry name" value="Thioesterase_II_repeat2"/>
    <property type="match status" value="1"/>
</dbReference>